<sequence length="525" mass="57061">MADISNTPVPPKPGFLARLGLSRKRWASSHIAPAQQITASDAFMYGAGTTTIASLLGSGSKGARARQIIYEKWSMMEGDPIISTALMLLVTSALGGHETNGDLVFVEKKSETKKDKRLSAIVDDIAAELAPLFNKTAFQAAYIGGAFGDSYARLYTNSRGVVDIHMDETIRPPMVQPFERGSRTVGFAVYTGERGFERLDVSQMARLKMPRVQWVPQYGVVEKAVRLAISEDDIDSLPIMPSMVGGSLLYSAEGPYDNLTASLLGLVGQRWMDSIDEQMVAVNLESMNLDQQQRFVESVKAMLMASKAYAEQAVKTGRPVMERIRHIIPVFNEKQLSTVGPANGGAPGRAATISIEDVMLHARMLAGALGVDLSMLGFADQLSGGLGEGGFFRVSAQAAERARIIRVALSDFFNHVIDIHTMRRYGVVFDPKERPWTINFFGSISALEAEKQRTRSDSMNAGMLLAQAMQMMKELGASKEVMTEFLVKTMMLDEDQAKLYASVVDAKPPEDDGGMGGGGFGGMRG</sequence>
<dbReference type="Proteomes" id="UP000383971">
    <property type="component" value="Unassembled WGS sequence"/>
</dbReference>
<accession>A0A5E4WUK4</accession>
<reference evidence="1 2" key="1">
    <citation type="submission" date="2019-08" db="EMBL/GenBank/DDBJ databases">
        <authorList>
            <person name="Peeters C."/>
        </authorList>
    </citation>
    <scope>NUCLEOTIDE SEQUENCE [LARGE SCALE GENOMIC DNA]</scope>
    <source>
        <strain evidence="1 2">LMG 31111</strain>
    </source>
</reference>
<evidence type="ECO:0000313" key="1">
    <source>
        <dbReference type="EMBL" id="VVE26586.1"/>
    </source>
</evidence>
<proteinExistence type="predicted"/>
<evidence type="ECO:0000313" key="2">
    <source>
        <dbReference type="Proteomes" id="UP000383971"/>
    </source>
</evidence>
<keyword evidence="2" id="KW-1185">Reference proteome</keyword>
<dbReference type="AlphaFoldDB" id="A0A5E4WUK4"/>
<dbReference type="EMBL" id="CABPSE010000012">
    <property type="protein sequence ID" value="VVE26586.1"/>
    <property type="molecule type" value="Genomic_DNA"/>
</dbReference>
<gene>
    <name evidence="1" type="ORF">PCO31111_03433</name>
</gene>
<protein>
    <submittedName>
        <fullName evidence="1">Uncharacterized protein</fullName>
    </submittedName>
</protein>
<name>A0A5E4WUK4_9BURK</name>
<dbReference type="RefSeq" id="WP_150585969.1">
    <property type="nucleotide sequence ID" value="NZ_CABPSE010000012.1"/>
</dbReference>
<organism evidence="1 2">
    <name type="scientific">Pandoraea communis</name>
    <dbReference type="NCBI Taxonomy" id="2508297"/>
    <lineage>
        <taxon>Bacteria</taxon>
        <taxon>Pseudomonadati</taxon>
        <taxon>Pseudomonadota</taxon>
        <taxon>Betaproteobacteria</taxon>
        <taxon>Burkholderiales</taxon>
        <taxon>Burkholderiaceae</taxon>
        <taxon>Pandoraea</taxon>
    </lineage>
</organism>